<dbReference type="AlphaFoldDB" id="A0A3M7PKS7"/>
<evidence type="ECO:0000256" key="1">
    <source>
        <dbReference type="SAM" id="MobiDB-lite"/>
    </source>
</evidence>
<reference evidence="2 3" key="1">
    <citation type="journal article" date="2018" name="Sci. Rep.">
        <title>Genomic signatures of local adaptation to the degree of environmental predictability in rotifers.</title>
        <authorList>
            <person name="Franch-Gras L."/>
            <person name="Hahn C."/>
            <person name="Garcia-Roger E.M."/>
            <person name="Carmona M.J."/>
            <person name="Serra M."/>
            <person name="Gomez A."/>
        </authorList>
    </citation>
    <scope>NUCLEOTIDE SEQUENCE [LARGE SCALE GENOMIC DNA]</scope>
    <source>
        <strain evidence="2">HYR1</strain>
    </source>
</reference>
<evidence type="ECO:0000313" key="2">
    <source>
        <dbReference type="EMBL" id="RMZ99711.1"/>
    </source>
</evidence>
<comment type="caution">
    <text evidence="2">The sequence shown here is derived from an EMBL/GenBank/DDBJ whole genome shotgun (WGS) entry which is preliminary data.</text>
</comment>
<accession>A0A3M7PKS7</accession>
<name>A0A3M7PKS7_BRAPC</name>
<evidence type="ECO:0000313" key="3">
    <source>
        <dbReference type="Proteomes" id="UP000276133"/>
    </source>
</evidence>
<gene>
    <name evidence="2" type="ORF">BpHYR1_018024</name>
</gene>
<feature type="region of interest" description="Disordered" evidence="1">
    <location>
        <begin position="16"/>
        <end position="35"/>
    </location>
</feature>
<dbReference type="EMBL" id="REGN01010098">
    <property type="protein sequence ID" value="RMZ99711.1"/>
    <property type="molecule type" value="Genomic_DNA"/>
</dbReference>
<sequence length="125" mass="14600">MKPILIRHRQNLLIEKNRGKQNKKGSDVGPVDHFENETGSTPKKFFSIYAVFFFFELGLIRKTPTMVTVISDEFLFNLCLKFTIPSQSKFNFVSPFDHLIMIMNFKLPTKATQKKVEENLDREIN</sequence>
<dbReference type="Proteomes" id="UP000276133">
    <property type="component" value="Unassembled WGS sequence"/>
</dbReference>
<proteinExistence type="predicted"/>
<protein>
    <submittedName>
        <fullName evidence="2">Uncharacterized protein</fullName>
    </submittedName>
</protein>
<keyword evidence="3" id="KW-1185">Reference proteome</keyword>
<organism evidence="2 3">
    <name type="scientific">Brachionus plicatilis</name>
    <name type="common">Marine rotifer</name>
    <name type="synonym">Brachionus muelleri</name>
    <dbReference type="NCBI Taxonomy" id="10195"/>
    <lineage>
        <taxon>Eukaryota</taxon>
        <taxon>Metazoa</taxon>
        <taxon>Spiralia</taxon>
        <taxon>Gnathifera</taxon>
        <taxon>Rotifera</taxon>
        <taxon>Eurotatoria</taxon>
        <taxon>Monogononta</taxon>
        <taxon>Pseudotrocha</taxon>
        <taxon>Ploima</taxon>
        <taxon>Brachionidae</taxon>
        <taxon>Brachionus</taxon>
    </lineage>
</organism>
<feature type="compositionally biased region" description="Basic and acidic residues" evidence="1">
    <location>
        <begin position="24"/>
        <end position="35"/>
    </location>
</feature>